<organism evidence="1 2">
    <name type="scientific">Natranaerovirga pectinivora</name>
    <dbReference type="NCBI Taxonomy" id="682400"/>
    <lineage>
        <taxon>Bacteria</taxon>
        <taxon>Bacillati</taxon>
        <taxon>Bacillota</taxon>
        <taxon>Clostridia</taxon>
        <taxon>Lachnospirales</taxon>
        <taxon>Natranaerovirgaceae</taxon>
        <taxon>Natranaerovirga</taxon>
    </lineage>
</organism>
<dbReference type="AlphaFoldDB" id="A0A4R3MJE9"/>
<proteinExistence type="predicted"/>
<accession>A0A4R3MJE9</accession>
<evidence type="ECO:0000313" key="2">
    <source>
        <dbReference type="Proteomes" id="UP000294902"/>
    </source>
</evidence>
<dbReference type="Proteomes" id="UP000294902">
    <property type="component" value="Unassembled WGS sequence"/>
</dbReference>
<reference evidence="1 2" key="1">
    <citation type="submission" date="2019-03" db="EMBL/GenBank/DDBJ databases">
        <title>Genomic Encyclopedia of Type Strains, Phase IV (KMG-IV): sequencing the most valuable type-strain genomes for metagenomic binning, comparative biology and taxonomic classification.</title>
        <authorList>
            <person name="Goeker M."/>
        </authorList>
    </citation>
    <scope>NUCLEOTIDE SEQUENCE [LARGE SCALE GENOMIC DNA]</scope>
    <source>
        <strain evidence="1 2">DSM 24629</strain>
    </source>
</reference>
<dbReference type="EMBL" id="SMAL01000006">
    <property type="protein sequence ID" value="TCT14240.1"/>
    <property type="molecule type" value="Genomic_DNA"/>
</dbReference>
<gene>
    <name evidence="1" type="ORF">EDC18_10636</name>
</gene>
<keyword evidence="2" id="KW-1185">Reference proteome</keyword>
<protein>
    <submittedName>
        <fullName evidence="1">Uncharacterized protein</fullName>
    </submittedName>
</protein>
<dbReference type="OrthoDB" id="1952896at2"/>
<evidence type="ECO:0000313" key="1">
    <source>
        <dbReference type="EMBL" id="TCT14240.1"/>
    </source>
</evidence>
<sequence>MKSIYIPNNTPQDKIIDKIENEIIKKYHKFVILEFEDQKDHNICRCMIEGIKSFYDVFLILKTRIPQDTKKVEEYFSYGIHGIYFSETKRVYSKDELDKMVYATKIFPNGLVLCEANSDKETLDLLLKNKIIPFLQDKSSESIEYILKNKDFKKLLSKELLKYIPVYQEEIVYNLADKIKMKMILEGINLRQKLMVKQVEESFNSSGL</sequence>
<dbReference type="RefSeq" id="WP_132252478.1">
    <property type="nucleotide sequence ID" value="NZ_SMAL01000006.1"/>
</dbReference>
<comment type="caution">
    <text evidence="1">The sequence shown here is derived from an EMBL/GenBank/DDBJ whole genome shotgun (WGS) entry which is preliminary data.</text>
</comment>
<name>A0A4R3MJE9_9FIRM</name>